<dbReference type="KEGG" id="mfel:JPM2_3910"/>
<organism evidence="1 2">
    <name type="scientific">Mycoplasmopsis felis</name>
    <dbReference type="NCBI Taxonomy" id="33923"/>
    <lineage>
        <taxon>Bacteria</taxon>
        <taxon>Bacillati</taxon>
        <taxon>Mycoplasmatota</taxon>
        <taxon>Mycoplasmoidales</taxon>
        <taxon>Metamycoplasmataceae</taxon>
        <taxon>Mycoplasmopsis</taxon>
    </lineage>
</organism>
<evidence type="ECO:0000313" key="2">
    <source>
        <dbReference type="Proteomes" id="UP000464317"/>
    </source>
</evidence>
<dbReference type="Proteomes" id="UP000464317">
    <property type="component" value="Chromosome"/>
</dbReference>
<proteinExistence type="predicted"/>
<reference evidence="1 2" key="1">
    <citation type="submission" date="2020-01" db="EMBL/GenBank/DDBJ databases">
        <title>Complete genome sequence of Mycoplasma felis strain Myco-2.</title>
        <authorList>
            <person name="Kinoshita Y."/>
            <person name="Niwa H."/>
            <person name="Uchida-Fujii E."/>
            <person name="Nukada T."/>
        </authorList>
    </citation>
    <scope>NUCLEOTIDE SEQUENCE [LARGE SCALE GENOMIC DNA]</scope>
    <source>
        <strain evidence="1 2">Myco-2</strain>
    </source>
</reference>
<evidence type="ECO:0000313" key="1">
    <source>
        <dbReference type="EMBL" id="BBU47698.1"/>
    </source>
</evidence>
<dbReference type="EMBL" id="AP022325">
    <property type="protein sequence ID" value="BBU47698.1"/>
    <property type="molecule type" value="Genomic_DNA"/>
</dbReference>
<dbReference type="AlphaFoldDB" id="A0A809SEV3"/>
<accession>A0A809SEV3</accession>
<sequence length="619" mass="71898">MQDLGHENTLKCLVKMNRIKKLKSILLLTSISTITSLSAVSCFYNNDRTVKYAREFVKENGFKVKDRVITNNAKLQNFENELYNSKYLSYTFENVGLKYEKDFQISNSHFLTAIGDFVEPVSENILINETKLNNFKENLNQIKSSYTGNNQTHLDLFESNEQIYQKLINDISSLRDKVLEYKNYNLSNNESKKTFSIIAKYKFKESESSDLNKIEREIQRLIPSINNVMYYNITDYSQVITLQQITDIVKNFVKNTPLAIYYQTYLDNLKNTNSAFDPFRKVIEYNKADSSFKISLIDWTISNNIDSTLFNISLDNLNKENEKLSYPQIDGIKSLKTLWTTFKTVSPSYALFPENSDKHLESIRNGIRDGFGPIYLALGINESSQQETDDFKIFSKKLNDKEKEEFLSKPYEFIENNLDILFYISAYNDKKVELDRSKQDLEKEQSSTRRLSLRRTIDRNEKLIAKFESDLLKLTQSINTVKSNQESQTNKNKAQEFIDKFKSNSLVANDIERIKKLIKDGLDTKKTSQFALADLFAKLLFLNKVYQAQSVKGLRVNGNQEELTYWVEFLDAKTNTKKLFDVYGIYKASQSNSNVSIDDYIFDGLSTKFKKLDSSNSMF</sequence>
<protein>
    <submittedName>
        <fullName evidence="1">Uncharacterized protein</fullName>
    </submittedName>
</protein>
<gene>
    <name evidence="1" type="ORF">JPM2_3910</name>
</gene>
<keyword evidence="2" id="KW-1185">Reference proteome</keyword>
<name>A0A809SEV3_9BACT</name>